<dbReference type="AlphaFoldDB" id="A0A2S9J7T0"/>
<protein>
    <recommendedName>
        <fullName evidence="6">Anti-sigma factor</fullName>
    </recommendedName>
</protein>
<evidence type="ECO:0000256" key="1">
    <source>
        <dbReference type="SAM" id="Phobius"/>
    </source>
</evidence>
<dbReference type="GO" id="GO:0016989">
    <property type="term" value="F:sigma factor antagonist activity"/>
    <property type="evidence" value="ECO:0007669"/>
    <property type="project" value="TreeGrafter"/>
</dbReference>
<dbReference type="Pfam" id="PF04773">
    <property type="entry name" value="FecR"/>
    <property type="match status" value="1"/>
</dbReference>
<dbReference type="FunFam" id="2.60.120.1440:FF:000001">
    <property type="entry name" value="Putative anti-sigma factor"/>
    <property type="match status" value="1"/>
</dbReference>
<feature type="transmembrane region" description="Helical" evidence="1">
    <location>
        <begin position="90"/>
        <end position="111"/>
    </location>
</feature>
<name>A0A2S9J7T0_9SPHI</name>
<gene>
    <name evidence="4" type="ORF">C5745_02460</name>
</gene>
<dbReference type="InterPro" id="IPR032508">
    <property type="entry name" value="FecR_C"/>
</dbReference>
<evidence type="ECO:0000259" key="3">
    <source>
        <dbReference type="Pfam" id="PF16344"/>
    </source>
</evidence>
<dbReference type="PANTHER" id="PTHR30273:SF2">
    <property type="entry name" value="PROTEIN FECR"/>
    <property type="match status" value="1"/>
</dbReference>
<dbReference type="RefSeq" id="WP_105715390.1">
    <property type="nucleotide sequence ID" value="NZ_PVBQ01000002.1"/>
</dbReference>
<organism evidence="4 5">
    <name type="scientific">Sphingobacterium haloxyli</name>
    <dbReference type="NCBI Taxonomy" id="2100533"/>
    <lineage>
        <taxon>Bacteria</taxon>
        <taxon>Pseudomonadati</taxon>
        <taxon>Bacteroidota</taxon>
        <taxon>Sphingobacteriia</taxon>
        <taxon>Sphingobacteriales</taxon>
        <taxon>Sphingobacteriaceae</taxon>
        <taxon>Sphingobacterium</taxon>
    </lineage>
</organism>
<proteinExistence type="predicted"/>
<accession>A0A2S9J7T0</accession>
<dbReference type="Gene3D" id="3.55.50.30">
    <property type="match status" value="1"/>
</dbReference>
<dbReference type="Gene3D" id="2.60.120.1440">
    <property type="match status" value="1"/>
</dbReference>
<dbReference type="InterPro" id="IPR012373">
    <property type="entry name" value="Ferrdict_sens_TM"/>
</dbReference>
<feature type="domain" description="FecR protein" evidence="2">
    <location>
        <begin position="191"/>
        <end position="285"/>
    </location>
</feature>
<dbReference type="Proteomes" id="UP000239711">
    <property type="component" value="Unassembled WGS sequence"/>
</dbReference>
<feature type="domain" description="Protein FecR C-terminal" evidence="3">
    <location>
        <begin position="329"/>
        <end position="396"/>
    </location>
</feature>
<dbReference type="Pfam" id="PF16344">
    <property type="entry name" value="FecR_C"/>
    <property type="match status" value="1"/>
</dbReference>
<dbReference type="OrthoDB" id="1099963at2"/>
<dbReference type="PANTHER" id="PTHR30273">
    <property type="entry name" value="PERIPLASMIC SIGNAL SENSOR AND SIGMA FACTOR ACTIVATOR FECR-RELATED"/>
    <property type="match status" value="1"/>
</dbReference>
<comment type="caution">
    <text evidence="4">The sequence shown here is derived from an EMBL/GenBank/DDBJ whole genome shotgun (WGS) entry which is preliminary data.</text>
</comment>
<keyword evidence="1" id="KW-0812">Transmembrane</keyword>
<sequence length="400" mass="45051">MKKHPHTVTHLFQKFLQRQCTAEELTQLYRYFDIEENADMLKELILKALNREVDTAEIAAQQPHLSNLFDKIEEKIQTPAPSPRYRPLNAAHWMAVAATVALVAFVSLFAYRHIKHKPEEQIAVQVNSYPQPGSDRAELTLFNGKKIVLNELGQDQLLQEAGITVSNTSEGLVIYRVDDDKVDQADHALNTMRTPRGGQYQLILADGTKVWLNASSSLIFPSHFSGSKRSVKLEGEGYFEVAHDATKPFFVQTAESEVEVLGTTFNVMAYPEEQKSQITLLTGSVHVKRGEEAMRLTPGQQAEIQRKETGIRVRAVDIEPVIAWKNGIFLFDQSELPQVMRQIGRWYNAEVVYGGEVPEVSLTGMVSRQDPLATLLSILERAGGVHFDVQKNKIMVKQLK</sequence>
<reference evidence="4 5" key="1">
    <citation type="submission" date="2018-02" db="EMBL/GenBank/DDBJ databases">
        <title>The draft genome of Sphingobacterium sp. 5JN-11.</title>
        <authorList>
            <person name="Liu L."/>
            <person name="Li L."/>
            <person name="Liang L."/>
            <person name="Zhang X."/>
            <person name="Wang T."/>
        </authorList>
    </citation>
    <scope>NUCLEOTIDE SEQUENCE [LARGE SCALE GENOMIC DNA]</scope>
    <source>
        <strain evidence="4 5">5JN-11</strain>
    </source>
</reference>
<evidence type="ECO:0000313" key="5">
    <source>
        <dbReference type="Proteomes" id="UP000239711"/>
    </source>
</evidence>
<dbReference type="EMBL" id="PVBQ01000002">
    <property type="protein sequence ID" value="PRD48824.1"/>
    <property type="molecule type" value="Genomic_DNA"/>
</dbReference>
<evidence type="ECO:0000313" key="4">
    <source>
        <dbReference type="EMBL" id="PRD48824.1"/>
    </source>
</evidence>
<dbReference type="InterPro" id="IPR006860">
    <property type="entry name" value="FecR"/>
</dbReference>
<keyword evidence="5" id="KW-1185">Reference proteome</keyword>
<evidence type="ECO:0000259" key="2">
    <source>
        <dbReference type="Pfam" id="PF04773"/>
    </source>
</evidence>
<evidence type="ECO:0008006" key="6">
    <source>
        <dbReference type="Google" id="ProtNLM"/>
    </source>
</evidence>
<keyword evidence="1" id="KW-1133">Transmembrane helix</keyword>
<keyword evidence="1" id="KW-0472">Membrane</keyword>